<dbReference type="HOGENOM" id="CLU_021676_3_0_1"/>
<keyword evidence="3" id="KW-0418">Kinase</keyword>
<dbReference type="GO" id="GO:0050277">
    <property type="term" value="F:sedoheptulokinase activity"/>
    <property type="evidence" value="ECO:0007669"/>
    <property type="project" value="TreeGrafter"/>
</dbReference>
<accession>K3XB25</accession>
<reference evidence="5" key="3">
    <citation type="submission" date="2015-02" db="UniProtKB">
        <authorList>
            <consortium name="EnsemblProtists"/>
        </authorList>
    </citation>
    <scope>IDENTIFICATION</scope>
    <source>
        <strain evidence="5">DAOM BR144</strain>
    </source>
</reference>
<dbReference type="Proteomes" id="UP000019132">
    <property type="component" value="Unassembled WGS sequence"/>
</dbReference>
<proteinExistence type="inferred from homology"/>
<dbReference type="OMA" id="TWQDTRC"/>
<dbReference type="CDD" id="cd07777">
    <property type="entry name" value="ASKHA_NBD_FGGY_SHK"/>
    <property type="match status" value="1"/>
</dbReference>
<reference evidence="6" key="1">
    <citation type="journal article" date="2010" name="Genome Biol.">
        <title>Genome sequence of the necrotrophic plant pathogen Pythium ultimum reveals original pathogenicity mechanisms and effector repertoire.</title>
        <authorList>
            <person name="Levesque C.A."/>
            <person name="Brouwer H."/>
            <person name="Cano L."/>
            <person name="Hamilton J.P."/>
            <person name="Holt C."/>
            <person name="Huitema E."/>
            <person name="Raffaele S."/>
            <person name="Robideau G.P."/>
            <person name="Thines M."/>
            <person name="Win J."/>
            <person name="Zerillo M.M."/>
            <person name="Beakes G.W."/>
            <person name="Boore J.L."/>
            <person name="Busam D."/>
            <person name="Dumas B."/>
            <person name="Ferriera S."/>
            <person name="Fuerstenberg S.I."/>
            <person name="Gachon C.M."/>
            <person name="Gaulin E."/>
            <person name="Govers F."/>
            <person name="Grenville-Briggs L."/>
            <person name="Horner N."/>
            <person name="Hostetler J."/>
            <person name="Jiang R.H."/>
            <person name="Johnson J."/>
            <person name="Krajaejun T."/>
            <person name="Lin H."/>
            <person name="Meijer H.J."/>
            <person name="Moore B."/>
            <person name="Morris P."/>
            <person name="Phuntmart V."/>
            <person name="Puiu D."/>
            <person name="Shetty J."/>
            <person name="Stajich J.E."/>
            <person name="Tripathy S."/>
            <person name="Wawra S."/>
            <person name="van West P."/>
            <person name="Whitty B.R."/>
            <person name="Coutinho P.M."/>
            <person name="Henrissat B."/>
            <person name="Martin F."/>
            <person name="Thomas P.D."/>
            <person name="Tyler B.M."/>
            <person name="De Vries R.P."/>
            <person name="Kamoun S."/>
            <person name="Yandell M."/>
            <person name="Tisserat N."/>
            <person name="Buell C.R."/>
        </authorList>
    </citation>
    <scope>NUCLEOTIDE SEQUENCE</scope>
    <source>
        <strain evidence="6">DAOM:BR144</strain>
    </source>
</reference>
<dbReference type="InterPro" id="IPR043129">
    <property type="entry name" value="ATPase_NBD"/>
</dbReference>
<dbReference type="AlphaFoldDB" id="K3XB25"/>
<dbReference type="GO" id="GO:0006071">
    <property type="term" value="P:glycerol metabolic process"/>
    <property type="evidence" value="ECO:0007669"/>
    <property type="project" value="TreeGrafter"/>
</dbReference>
<dbReference type="EMBL" id="GL376589">
    <property type="status" value="NOT_ANNOTATED_CDS"/>
    <property type="molecule type" value="Genomic_DNA"/>
</dbReference>
<reference evidence="6" key="2">
    <citation type="submission" date="2010-04" db="EMBL/GenBank/DDBJ databases">
        <authorList>
            <person name="Buell R."/>
            <person name="Hamilton J."/>
            <person name="Hostetler J."/>
        </authorList>
    </citation>
    <scope>NUCLEOTIDE SEQUENCE [LARGE SCALE GENOMIC DNA]</scope>
    <source>
        <strain evidence="6">DAOM:BR144</strain>
    </source>
</reference>
<evidence type="ECO:0000259" key="4">
    <source>
        <dbReference type="Pfam" id="PF00370"/>
    </source>
</evidence>
<evidence type="ECO:0000256" key="3">
    <source>
        <dbReference type="ARBA" id="ARBA00022777"/>
    </source>
</evidence>
<dbReference type="PANTHER" id="PTHR10196:SF67">
    <property type="entry name" value="SEDOHEPTULOKINASE"/>
    <property type="match status" value="1"/>
</dbReference>
<dbReference type="PANTHER" id="PTHR10196">
    <property type="entry name" value="SUGAR KINASE"/>
    <property type="match status" value="1"/>
</dbReference>
<dbReference type="VEuPathDB" id="FungiDB:PYU1_G014393"/>
<dbReference type="Gene3D" id="3.30.420.40">
    <property type="match status" value="2"/>
</dbReference>
<dbReference type="eggNOG" id="KOG2517">
    <property type="taxonomic scope" value="Eukaryota"/>
</dbReference>
<keyword evidence="2" id="KW-0808">Transferase</keyword>
<sequence>MSGGKCALGVDVGTTAVKCAIVGREDRRVLAASNIAIDEVACDGVDGLQHGEQSVERVMRAVQRALAALPDQLRQRVESVGICGQMHGILWWHSDAVAAQIGKALDVQHEVEGEDKSSHQGLSERAWSHLATWQDQRCSPAFLEQCIAKIAAATGGAFSSTPLATGYGMATYTHTLVHAPEALDGFDACGTIQDFLAFVLCGHSSHSESTIDWTNAASWGCFDVKNSNWSIQAVTALEIPFEVLPTVKQPGEIIGSVAGENKFGLPSGIPVHVPIGDHPSSVITAITQQHQPAIGTATLDANQTLVNFGTSAQLAMILSEGEVRQIRSTNKSFEVRPFVFENQFLGVAASLSGGNIYAWFNQQCQQWAQELQMSSSTDDDARWYARLIDLGMQNITTDLEFLPTLNGERSDPTMKGSIQQLSMSNWSIGDISAALCKGLIDNLLTMVPKELHAAIRERKMIGTGSALVRNALLRHFLAAKLADPTAQLRIQDAADAAIGAALLPLLCQ</sequence>
<evidence type="ECO:0000256" key="2">
    <source>
        <dbReference type="ARBA" id="ARBA00022679"/>
    </source>
</evidence>
<dbReference type="GO" id="GO:0005829">
    <property type="term" value="C:cytosol"/>
    <property type="evidence" value="ECO:0007669"/>
    <property type="project" value="TreeGrafter"/>
</dbReference>
<dbReference type="EnsemblProtists" id="PYU1_T014424">
    <property type="protein sequence ID" value="PYU1_T014424"/>
    <property type="gene ID" value="PYU1_G014393"/>
</dbReference>
<keyword evidence="6" id="KW-1185">Reference proteome</keyword>
<organism evidence="5 6">
    <name type="scientific">Globisporangium ultimum (strain ATCC 200006 / CBS 805.95 / DAOM BR144)</name>
    <name type="common">Pythium ultimum</name>
    <dbReference type="NCBI Taxonomy" id="431595"/>
    <lineage>
        <taxon>Eukaryota</taxon>
        <taxon>Sar</taxon>
        <taxon>Stramenopiles</taxon>
        <taxon>Oomycota</taxon>
        <taxon>Peronosporomycetes</taxon>
        <taxon>Pythiales</taxon>
        <taxon>Pythiaceae</taxon>
        <taxon>Globisporangium</taxon>
    </lineage>
</organism>
<dbReference type="InParanoid" id="K3XB25"/>
<protein>
    <recommendedName>
        <fullName evidence="4">Carbohydrate kinase FGGY N-terminal domain-containing protein</fullName>
    </recommendedName>
</protein>
<evidence type="ECO:0000313" key="5">
    <source>
        <dbReference type="EnsemblProtists" id="PYU1_T014424"/>
    </source>
</evidence>
<evidence type="ECO:0000313" key="6">
    <source>
        <dbReference type="Proteomes" id="UP000019132"/>
    </source>
</evidence>
<dbReference type="InterPro" id="IPR018484">
    <property type="entry name" value="FGGY_N"/>
</dbReference>
<name>K3XB25_GLOUD</name>
<feature type="domain" description="Carbohydrate kinase FGGY N-terminal" evidence="4">
    <location>
        <begin position="131"/>
        <end position="282"/>
    </location>
</feature>
<comment type="similarity">
    <text evidence="1">Belongs to the FGGY kinase family.</text>
</comment>
<evidence type="ECO:0000256" key="1">
    <source>
        <dbReference type="ARBA" id="ARBA00009156"/>
    </source>
</evidence>
<dbReference type="STRING" id="431595.K3XB25"/>
<dbReference type="Pfam" id="PF00370">
    <property type="entry name" value="FGGY_N"/>
    <property type="match status" value="1"/>
</dbReference>
<dbReference type="SUPFAM" id="SSF53067">
    <property type="entry name" value="Actin-like ATPase domain"/>
    <property type="match status" value="2"/>
</dbReference>
<dbReference type="FunFam" id="3.30.420.40:FF:000111">
    <property type="entry name" value="Sedoheptulokinase"/>
    <property type="match status" value="1"/>
</dbReference>